<dbReference type="Proteomes" id="UP000182486">
    <property type="component" value="Unassembled WGS sequence"/>
</dbReference>
<keyword evidence="3" id="KW-1185">Reference proteome</keyword>
<dbReference type="AlphaFoldDB" id="A0A1K0G705"/>
<feature type="transmembrane region" description="Helical" evidence="1">
    <location>
        <begin position="59"/>
        <end position="80"/>
    </location>
</feature>
<keyword evidence="1" id="KW-1133">Transmembrane helix</keyword>
<sequence length="331" mass="36450">MSVMTGTPRARIRDLRREWATLHPWLRPTVVALLTAGTVLAVLGAAGDAAEVWSRFPFLTNLASSLTGALFGLPVALVVVQRLLQAQTEANDRAAAWRLAIRSVHSMRIAAVTLSGADLDSAAAELARLVARCDTAIAEAREWADQALTAKARPRRLRGSMYQRNYLRQVLTLHHTVQQALNVYATTGMAAEASVSALERIRSEATFLYDHVRPMVLRLDGRWLAQPHARALERVDDSFPADLPRIGVRQRATIKQLLDAMPASQLAALLPESDAIRADLPEPDLPLPLPPVERLQELHAELVRLVTQLDRVRQIARVVDGIRDAVDLLAD</sequence>
<evidence type="ECO:0000313" key="2">
    <source>
        <dbReference type="EMBL" id="OJF13034.1"/>
    </source>
</evidence>
<accession>A0A1K0G705</accession>
<evidence type="ECO:0000256" key="1">
    <source>
        <dbReference type="SAM" id="Phobius"/>
    </source>
</evidence>
<keyword evidence="1" id="KW-0472">Membrane</keyword>
<comment type="caution">
    <text evidence="2">The sequence shown here is derived from an EMBL/GenBank/DDBJ whole genome shotgun (WGS) entry which is preliminary data.</text>
</comment>
<gene>
    <name evidence="2" type="ORF">BG844_17405</name>
</gene>
<reference evidence="2 3" key="1">
    <citation type="submission" date="2016-09" db="EMBL/GenBank/DDBJ databases">
        <title>Couchioplanes caeruleus draft genome sequence.</title>
        <authorList>
            <person name="Sheehan J."/>
            <person name="Caffrey P."/>
        </authorList>
    </citation>
    <scope>NUCLEOTIDE SEQUENCE [LARGE SCALE GENOMIC DNA]</scope>
    <source>
        <strain evidence="2 3">DSM 43634</strain>
    </source>
</reference>
<evidence type="ECO:0000313" key="3">
    <source>
        <dbReference type="Proteomes" id="UP000182486"/>
    </source>
</evidence>
<keyword evidence="1" id="KW-0812">Transmembrane</keyword>
<name>A0A1K0G705_9ACTN</name>
<protein>
    <submittedName>
        <fullName evidence="2">Uncharacterized protein</fullName>
    </submittedName>
</protein>
<dbReference type="EMBL" id="MEIA01000178">
    <property type="protein sequence ID" value="OJF13034.1"/>
    <property type="molecule type" value="Genomic_DNA"/>
</dbReference>
<organism evidence="2 3">
    <name type="scientific">Couchioplanes caeruleus subsp. caeruleus</name>
    <dbReference type="NCBI Taxonomy" id="56427"/>
    <lineage>
        <taxon>Bacteria</taxon>
        <taxon>Bacillati</taxon>
        <taxon>Actinomycetota</taxon>
        <taxon>Actinomycetes</taxon>
        <taxon>Micromonosporales</taxon>
        <taxon>Micromonosporaceae</taxon>
        <taxon>Couchioplanes</taxon>
    </lineage>
</organism>
<proteinExistence type="predicted"/>